<name>A0A6M4MAY6_9ALTE</name>
<dbReference type="Proteomes" id="UP000219285">
    <property type="component" value="Chromosome"/>
</dbReference>
<reference evidence="4" key="1">
    <citation type="submission" date="2014-12" db="EMBL/GenBank/DDBJ databases">
        <title>Complete genome sequence of a multi-drug resistant Klebsiella pneumoniae.</title>
        <authorList>
            <person name="Hua X."/>
            <person name="Chen Q."/>
            <person name="Li X."/>
            <person name="Feng Y."/>
            <person name="Ruan Z."/>
            <person name="Yu Y."/>
        </authorList>
    </citation>
    <scope>NUCLEOTIDE SEQUENCE [LARGE SCALE GENOMIC DNA]</scope>
    <source>
        <strain evidence="4">5.12</strain>
    </source>
</reference>
<evidence type="ECO:0000313" key="3">
    <source>
        <dbReference type="EMBL" id="QJR80354.1"/>
    </source>
</evidence>
<dbReference type="InterPro" id="IPR001466">
    <property type="entry name" value="Beta-lactam-related"/>
</dbReference>
<feature type="domain" description="Beta-lactamase-related" evidence="2">
    <location>
        <begin position="21"/>
        <end position="254"/>
    </location>
</feature>
<dbReference type="InterPro" id="IPR051478">
    <property type="entry name" value="Beta-lactamase-like_AB/R"/>
</dbReference>
<accession>A0A6M4MAY6</accession>
<reference evidence="3 4" key="2">
    <citation type="submission" date="2020-04" db="EMBL/GenBank/DDBJ databases">
        <title>Complete genome sequence of Alteromonas pelagimontana 5.12T.</title>
        <authorList>
            <person name="Sinha R.K."/>
            <person name="Krishnan K.P."/>
            <person name="Kurian J.P."/>
        </authorList>
    </citation>
    <scope>NUCLEOTIDE SEQUENCE [LARGE SCALE GENOMIC DNA]</scope>
    <source>
        <strain evidence="3 4">5.12</strain>
    </source>
</reference>
<evidence type="ECO:0000259" key="2">
    <source>
        <dbReference type="Pfam" id="PF00144"/>
    </source>
</evidence>
<dbReference type="InterPro" id="IPR012338">
    <property type="entry name" value="Beta-lactam/transpept-like"/>
</dbReference>
<dbReference type="SUPFAM" id="SSF56601">
    <property type="entry name" value="beta-lactamase/transpeptidase-like"/>
    <property type="match status" value="1"/>
</dbReference>
<dbReference type="PANTHER" id="PTHR22935:SF95">
    <property type="entry name" value="BETA-LACTAMASE-LIKE 1-RELATED"/>
    <property type="match status" value="1"/>
</dbReference>
<evidence type="ECO:0000313" key="4">
    <source>
        <dbReference type="Proteomes" id="UP000219285"/>
    </source>
</evidence>
<comment type="similarity">
    <text evidence="1">Belongs to the beta-lactamase family.</text>
</comment>
<protein>
    <submittedName>
        <fullName evidence="3">Beta-lactamase family protein</fullName>
    </submittedName>
</protein>
<dbReference type="RefSeq" id="WP_075608336.1">
    <property type="nucleotide sequence ID" value="NZ_CP052766.1"/>
</dbReference>
<dbReference type="Pfam" id="PF00144">
    <property type="entry name" value="Beta-lactamase"/>
    <property type="match status" value="1"/>
</dbReference>
<dbReference type="Gene3D" id="3.40.710.10">
    <property type="entry name" value="DD-peptidase/beta-lactamase superfamily"/>
    <property type="match status" value="1"/>
</dbReference>
<proteinExistence type="inferred from homology"/>
<gene>
    <name evidence="3" type="ORF">CA267_005975</name>
</gene>
<dbReference type="OrthoDB" id="9799367at2"/>
<keyword evidence="4" id="KW-1185">Reference proteome</keyword>
<organism evidence="3 4">
    <name type="scientific">Alteromonas pelagimontana</name>
    <dbReference type="NCBI Taxonomy" id="1858656"/>
    <lineage>
        <taxon>Bacteria</taxon>
        <taxon>Pseudomonadati</taxon>
        <taxon>Pseudomonadota</taxon>
        <taxon>Gammaproteobacteria</taxon>
        <taxon>Alteromonadales</taxon>
        <taxon>Alteromonadaceae</taxon>
        <taxon>Alteromonas/Salinimonas group</taxon>
        <taxon>Alteromonas</taxon>
    </lineage>
</organism>
<dbReference type="PANTHER" id="PTHR22935">
    <property type="entry name" value="PENICILLIN-BINDING PROTEIN"/>
    <property type="match status" value="1"/>
</dbReference>
<sequence>MLLSCSQLYASDSGAIINEEVAQLLSESTASAVSVAFVSGNSIKTYHFGEFHNGEKPSDETLYDIGSITKTYTGLVLAQAVADGLVNLDDPVSRYLPQINRKAIEFEETEITIRDLATHLSGLPTDLSCNEPTMHPKLRLDCCLQHDDKDLLNQLNNYNLATKPGTNYRYSNVGVRILGTILQQVYDKPLEQLFEKFVFQRTGQSDTHATLSIQKRARWRQGEHENGIPPPDASAYFNAAGGLKSTVTDMGKYL</sequence>
<dbReference type="EMBL" id="CP052766">
    <property type="protein sequence ID" value="QJR80354.1"/>
    <property type="molecule type" value="Genomic_DNA"/>
</dbReference>
<dbReference type="KEGG" id="apel:CA267_005975"/>
<dbReference type="AlphaFoldDB" id="A0A6M4MAY6"/>
<evidence type="ECO:0000256" key="1">
    <source>
        <dbReference type="ARBA" id="ARBA00038473"/>
    </source>
</evidence>